<dbReference type="AlphaFoldDB" id="A0A1X7H3X1"/>
<dbReference type="EMBL" id="LT840185">
    <property type="protein sequence ID" value="SMF78774.1"/>
    <property type="molecule type" value="Genomic_DNA"/>
</dbReference>
<reference evidence="3" key="1">
    <citation type="submission" date="2017-04" db="EMBL/GenBank/DDBJ databases">
        <authorList>
            <person name="Varghese N."/>
            <person name="Submissions S."/>
        </authorList>
    </citation>
    <scope>NUCLEOTIDE SEQUENCE [LARGE SCALE GENOMIC DNA]</scope>
    <source>
        <strain evidence="3">Dd16</strain>
    </source>
</reference>
<dbReference type="Pfam" id="PF07238">
    <property type="entry name" value="PilZ"/>
    <property type="match status" value="1"/>
</dbReference>
<gene>
    <name evidence="2" type="ORF">SAMN06295910_2755</name>
</gene>
<proteinExistence type="predicted"/>
<dbReference type="SUPFAM" id="SSF141371">
    <property type="entry name" value="PilZ domain-like"/>
    <property type="match status" value="1"/>
</dbReference>
<dbReference type="Gene3D" id="2.40.10.220">
    <property type="entry name" value="predicted glycosyltransferase like domains"/>
    <property type="match status" value="1"/>
</dbReference>
<protein>
    <submittedName>
        <fullName evidence="2">PilZ domain-containing protein</fullName>
    </submittedName>
</protein>
<dbReference type="RefSeq" id="WP_085219271.1">
    <property type="nucleotide sequence ID" value="NZ_LT840185.1"/>
</dbReference>
<feature type="domain" description="PilZ" evidence="1">
    <location>
        <begin position="20"/>
        <end position="97"/>
    </location>
</feature>
<evidence type="ECO:0000259" key="1">
    <source>
        <dbReference type="Pfam" id="PF07238"/>
    </source>
</evidence>
<evidence type="ECO:0000313" key="3">
    <source>
        <dbReference type="Proteomes" id="UP000192934"/>
    </source>
</evidence>
<keyword evidence="3" id="KW-1185">Reference proteome</keyword>
<accession>A0A1X7H3X1</accession>
<dbReference type="STRING" id="941907.SAMN06295910_2755"/>
<dbReference type="Proteomes" id="UP000192934">
    <property type="component" value="Chromosome I"/>
</dbReference>
<dbReference type="OrthoDB" id="7929489at2"/>
<organism evidence="2 3">
    <name type="scientific">Allosphingosinicella indica</name>
    <dbReference type="NCBI Taxonomy" id="941907"/>
    <lineage>
        <taxon>Bacteria</taxon>
        <taxon>Pseudomonadati</taxon>
        <taxon>Pseudomonadota</taxon>
        <taxon>Alphaproteobacteria</taxon>
        <taxon>Sphingomonadales</taxon>
        <taxon>Sphingomonadaceae</taxon>
        <taxon>Allosphingosinicella</taxon>
    </lineage>
</organism>
<evidence type="ECO:0000313" key="2">
    <source>
        <dbReference type="EMBL" id="SMF78774.1"/>
    </source>
</evidence>
<dbReference type="InterPro" id="IPR009875">
    <property type="entry name" value="PilZ_domain"/>
</dbReference>
<dbReference type="GO" id="GO:0035438">
    <property type="term" value="F:cyclic-di-GMP binding"/>
    <property type="evidence" value="ECO:0007669"/>
    <property type="project" value="InterPro"/>
</dbReference>
<name>A0A1X7H3X1_9SPHN</name>
<sequence>MASKSNVANEQHVAAPRDQREGRIRLHLLATLATTTRTQSVVLRNISAGGAMIETQDAPAVGSTVQLKRGALDILATIVWAERNRCGMEFVEPIDADRVVEQWNSPPEDLSAASRDHFWRLREVDAPMSATDWQNVRDWVRDADSGFVSKS</sequence>